<dbReference type="EMBL" id="JAWDGP010004990">
    <property type="protein sequence ID" value="KAK3760375.1"/>
    <property type="molecule type" value="Genomic_DNA"/>
</dbReference>
<name>A0AAE0Z0L2_9GAST</name>
<accession>A0AAE0Z0L2</accession>
<evidence type="ECO:0000313" key="1">
    <source>
        <dbReference type="EMBL" id="KAK3760375.1"/>
    </source>
</evidence>
<dbReference type="AlphaFoldDB" id="A0AAE0Z0L2"/>
<reference evidence="1" key="1">
    <citation type="journal article" date="2023" name="G3 (Bethesda)">
        <title>A reference genome for the long-term kleptoplast-retaining sea slug Elysia crispata morphotype clarki.</title>
        <authorList>
            <person name="Eastman K.E."/>
            <person name="Pendleton A.L."/>
            <person name="Shaikh M.A."/>
            <person name="Suttiyut T."/>
            <person name="Ogas R."/>
            <person name="Tomko P."/>
            <person name="Gavelis G."/>
            <person name="Widhalm J.R."/>
            <person name="Wisecaver J.H."/>
        </authorList>
    </citation>
    <scope>NUCLEOTIDE SEQUENCE</scope>
    <source>
        <strain evidence="1">ECLA1</strain>
    </source>
</reference>
<keyword evidence="2" id="KW-1185">Reference proteome</keyword>
<comment type="caution">
    <text evidence="1">The sequence shown here is derived from an EMBL/GenBank/DDBJ whole genome shotgun (WGS) entry which is preliminary data.</text>
</comment>
<gene>
    <name evidence="1" type="ORF">RRG08_029407</name>
</gene>
<evidence type="ECO:0000313" key="2">
    <source>
        <dbReference type="Proteomes" id="UP001283361"/>
    </source>
</evidence>
<proteinExistence type="predicted"/>
<protein>
    <submittedName>
        <fullName evidence="1">Uncharacterized protein</fullName>
    </submittedName>
</protein>
<organism evidence="1 2">
    <name type="scientific">Elysia crispata</name>
    <name type="common">lettuce slug</name>
    <dbReference type="NCBI Taxonomy" id="231223"/>
    <lineage>
        <taxon>Eukaryota</taxon>
        <taxon>Metazoa</taxon>
        <taxon>Spiralia</taxon>
        <taxon>Lophotrochozoa</taxon>
        <taxon>Mollusca</taxon>
        <taxon>Gastropoda</taxon>
        <taxon>Heterobranchia</taxon>
        <taxon>Euthyneura</taxon>
        <taxon>Panpulmonata</taxon>
        <taxon>Sacoglossa</taxon>
        <taxon>Placobranchoidea</taxon>
        <taxon>Plakobranchidae</taxon>
        <taxon>Elysia</taxon>
    </lineage>
</organism>
<sequence>MGATARIYSYLDGFNDVVKLRRLLCKPSVAVAHYSEQSFIVLDQAFDDSSGSEYMSCARINNWMLPLYKKKKKEI</sequence>
<dbReference type="Proteomes" id="UP001283361">
    <property type="component" value="Unassembled WGS sequence"/>
</dbReference>